<sequence>MYSKDLKKGAFMGRLNRYQIMELYQEDIISALKKLGKKVLNFAEINGILFTHEREWRLPKTTTPKEFIFFLVVKKRILKEIEIAETTRYIFRNQKVSPTELALSLYPRVYLSHYSAVYFHDLTNENLKSIYINKEQSQKRYTSNTPSGDLAQKDIDAAFSKPMRKTNNFFEYEGQRIYLINGRNTNNLGVKTINEITVTDLERTLIDIAVRPDYCGGVYEVLSVYERAKSKISANKMRMYLKNLDYTYPYHQTIGFYMECAGFSDTALKIMSSFPMKNDFYLTYNVFELEYSERWRLYYPKNFTNLKNL</sequence>
<accession>A0A5M9X1W0</accession>
<evidence type="ECO:0008006" key="3">
    <source>
        <dbReference type="Google" id="ProtNLM"/>
    </source>
</evidence>
<comment type="caution">
    <text evidence="1">The sequence shown here is derived from an EMBL/GenBank/DDBJ whole genome shotgun (WGS) entry which is preliminary data.</text>
</comment>
<evidence type="ECO:0000313" key="1">
    <source>
        <dbReference type="EMBL" id="KAA8787851.1"/>
    </source>
</evidence>
<proteinExistence type="predicted"/>
<organism evidence="1 2">
    <name type="scientific">Paenibacillus amylolyticus</name>
    <dbReference type="NCBI Taxonomy" id="1451"/>
    <lineage>
        <taxon>Bacteria</taxon>
        <taxon>Bacillati</taxon>
        <taxon>Bacillota</taxon>
        <taxon>Bacilli</taxon>
        <taxon>Bacillales</taxon>
        <taxon>Paenibacillaceae</taxon>
        <taxon>Paenibacillus</taxon>
    </lineage>
</organism>
<dbReference type="Proteomes" id="UP000323664">
    <property type="component" value="Unassembled WGS sequence"/>
</dbReference>
<dbReference type="OrthoDB" id="3240019at2"/>
<reference evidence="1 2" key="1">
    <citation type="journal article" date="2019" name="J. Ind. Microbiol. Biotechnol.">
        <title>Paenibacillus amylolyticus 27C64 has a diverse set of carbohydrate-active enzymes and complete pectin deconstruction system.</title>
        <authorList>
            <person name="Keggi C."/>
            <person name="Doran-Peterson J."/>
        </authorList>
    </citation>
    <scope>NUCLEOTIDE SEQUENCE [LARGE SCALE GENOMIC DNA]</scope>
    <source>
        <strain evidence="1 2">27C64</strain>
    </source>
</reference>
<evidence type="ECO:0000313" key="2">
    <source>
        <dbReference type="Proteomes" id="UP000323664"/>
    </source>
</evidence>
<dbReference type="EMBL" id="RIAS01000034">
    <property type="protein sequence ID" value="KAA8787851.1"/>
    <property type="molecule type" value="Genomic_DNA"/>
</dbReference>
<gene>
    <name evidence="1" type="ORF">EC604_28930</name>
</gene>
<name>A0A5M9X1W0_PAEAM</name>
<dbReference type="AlphaFoldDB" id="A0A5M9X1W0"/>
<protein>
    <recommendedName>
        <fullName evidence="3">AbiEi antitoxin C-terminal domain-containing protein</fullName>
    </recommendedName>
</protein>